<evidence type="ECO:0000313" key="1">
    <source>
        <dbReference type="EMBL" id="KAF7273144.1"/>
    </source>
</evidence>
<organism evidence="1 2">
    <name type="scientific">Rhynchophorus ferrugineus</name>
    <name type="common">Red palm weevil</name>
    <name type="synonym">Curculio ferrugineus</name>
    <dbReference type="NCBI Taxonomy" id="354439"/>
    <lineage>
        <taxon>Eukaryota</taxon>
        <taxon>Metazoa</taxon>
        <taxon>Ecdysozoa</taxon>
        <taxon>Arthropoda</taxon>
        <taxon>Hexapoda</taxon>
        <taxon>Insecta</taxon>
        <taxon>Pterygota</taxon>
        <taxon>Neoptera</taxon>
        <taxon>Endopterygota</taxon>
        <taxon>Coleoptera</taxon>
        <taxon>Polyphaga</taxon>
        <taxon>Cucujiformia</taxon>
        <taxon>Curculionidae</taxon>
        <taxon>Dryophthorinae</taxon>
        <taxon>Rhynchophorus</taxon>
    </lineage>
</organism>
<protein>
    <submittedName>
        <fullName evidence="1">Uncharacterized protein</fullName>
    </submittedName>
</protein>
<comment type="caution">
    <text evidence="1">The sequence shown here is derived from an EMBL/GenBank/DDBJ whole genome shotgun (WGS) entry which is preliminary data.</text>
</comment>
<keyword evidence="2" id="KW-1185">Reference proteome</keyword>
<gene>
    <name evidence="1" type="ORF">GWI33_014138</name>
</gene>
<evidence type="ECO:0000313" key="2">
    <source>
        <dbReference type="Proteomes" id="UP000625711"/>
    </source>
</evidence>
<dbReference type="AlphaFoldDB" id="A0A834I395"/>
<reference evidence="1" key="1">
    <citation type="submission" date="2020-08" db="EMBL/GenBank/DDBJ databases">
        <title>Genome sequencing and assembly of the red palm weevil Rhynchophorus ferrugineus.</title>
        <authorList>
            <person name="Dias G.B."/>
            <person name="Bergman C.M."/>
            <person name="Manee M."/>
        </authorList>
    </citation>
    <scope>NUCLEOTIDE SEQUENCE</scope>
    <source>
        <strain evidence="1">AA-2017</strain>
        <tissue evidence="1">Whole larva</tissue>
    </source>
</reference>
<proteinExistence type="predicted"/>
<dbReference type="EMBL" id="JAACXV010013552">
    <property type="protein sequence ID" value="KAF7273144.1"/>
    <property type="molecule type" value="Genomic_DNA"/>
</dbReference>
<dbReference type="Proteomes" id="UP000625711">
    <property type="component" value="Unassembled WGS sequence"/>
</dbReference>
<accession>A0A834I395</accession>
<sequence>MAGRNNKFPLEKYENNRNLFFPNFVHLSIQLSSRRGVVKKIENCNRPNPSGNCRRILANCSRSASGRARSIGPASFFPSSLSSQLPLPLSQSWPDAEWFAVLSRKSKN</sequence>
<name>A0A834I395_RHYFE</name>